<dbReference type="AlphaFoldDB" id="A0A813FWR6"/>
<dbReference type="OrthoDB" id="408316at2759"/>
<feature type="chain" id="PRO_5032289169" evidence="1">
    <location>
        <begin position="26"/>
        <end position="156"/>
    </location>
</feature>
<keyword evidence="3" id="KW-1185">Reference proteome</keyword>
<comment type="caution">
    <text evidence="2">The sequence shown here is derived from an EMBL/GenBank/DDBJ whole genome shotgun (WGS) entry which is preliminary data.</text>
</comment>
<evidence type="ECO:0000313" key="3">
    <source>
        <dbReference type="Proteomes" id="UP000654075"/>
    </source>
</evidence>
<evidence type="ECO:0000256" key="1">
    <source>
        <dbReference type="SAM" id="SignalP"/>
    </source>
</evidence>
<dbReference type="EMBL" id="CAJNNV010025557">
    <property type="protein sequence ID" value="CAE8615081.1"/>
    <property type="molecule type" value="Genomic_DNA"/>
</dbReference>
<name>A0A813FWR6_POLGL</name>
<proteinExistence type="predicted"/>
<gene>
    <name evidence="2" type="ORF">PGLA1383_LOCUS32797</name>
</gene>
<feature type="signal peptide" evidence="1">
    <location>
        <begin position="1"/>
        <end position="25"/>
    </location>
</feature>
<accession>A0A813FWR6</accession>
<dbReference type="Proteomes" id="UP000654075">
    <property type="component" value="Unassembled WGS sequence"/>
</dbReference>
<keyword evidence="1" id="KW-0732">Signal</keyword>
<sequence length="156" mass="16955">MAPLLRRSSLLALSCAGALLFSAHAAVFQVTYDDTMVLPPGLQGSDLMKNQPWLEFARKLIAGGIAIAEGQVYPKDVTMTDAIVVDDKNAQGLNSHGGIEHGRKKVRFIANVTIYEPVFGKALQKLKKLTIGGVAPWRRLYITTLVAPISVTPRTR</sequence>
<organism evidence="2 3">
    <name type="scientific">Polarella glacialis</name>
    <name type="common">Dinoflagellate</name>
    <dbReference type="NCBI Taxonomy" id="89957"/>
    <lineage>
        <taxon>Eukaryota</taxon>
        <taxon>Sar</taxon>
        <taxon>Alveolata</taxon>
        <taxon>Dinophyceae</taxon>
        <taxon>Suessiales</taxon>
        <taxon>Suessiaceae</taxon>
        <taxon>Polarella</taxon>
    </lineage>
</organism>
<reference evidence="2" key="1">
    <citation type="submission" date="2021-02" db="EMBL/GenBank/DDBJ databases">
        <authorList>
            <person name="Dougan E. K."/>
            <person name="Rhodes N."/>
            <person name="Thang M."/>
            <person name="Chan C."/>
        </authorList>
    </citation>
    <scope>NUCLEOTIDE SEQUENCE</scope>
</reference>
<evidence type="ECO:0000313" key="2">
    <source>
        <dbReference type="EMBL" id="CAE8615081.1"/>
    </source>
</evidence>
<dbReference type="OMA" id="THIAPSA"/>
<protein>
    <submittedName>
        <fullName evidence="2">Uncharacterized protein</fullName>
    </submittedName>
</protein>